<evidence type="ECO:0000313" key="2">
    <source>
        <dbReference type="EMBL" id="CAF1565633.1"/>
    </source>
</evidence>
<evidence type="ECO:0000313" key="4">
    <source>
        <dbReference type="EMBL" id="CAF5070240.1"/>
    </source>
</evidence>
<dbReference type="Proteomes" id="UP000681967">
    <property type="component" value="Unassembled WGS sequence"/>
</dbReference>
<gene>
    <name evidence="4" type="ORF">BYL167_LOCUS60492</name>
    <name evidence="2" type="ORF">CJN711_LOCUS31506</name>
    <name evidence="5" type="ORF">GIL414_LOCUS70574</name>
    <name evidence="3" type="ORF">KQP761_LOCUS21791</name>
</gene>
<dbReference type="Proteomes" id="UP000663855">
    <property type="component" value="Unassembled WGS sequence"/>
</dbReference>
<organism evidence="2 6">
    <name type="scientific">Rotaria magnacalcarata</name>
    <dbReference type="NCBI Taxonomy" id="392030"/>
    <lineage>
        <taxon>Eukaryota</taxon>
        <taxon>Metazoa</taxon>
        <taxon>Spiralia</taxon>
        <taxon>Gnathifera</taxon>
        <taxon>Rotifera</taxon>
        <taxon>Eurotatoria</taxon>
        <taxon>Bdelloidea</taxon>
        <taxon>Philodinida</taxon>
        <taxon>Philodinidae</taxon>
        <taxon>Rotaria</taxon>
    </lineage>
</organism>
<dbReference type="EMBL" id="CAJOBJ010332507">
    <property type="protein sequence ID" value="CAF5184668.1"/>
    <property type="molecule type" value="Genomic_DNA"/>
</dbReference>
<comment type="caution">
    <text evidence="2">The sequence shown here is derived from an EMBL/GenBank/DDBJ whole genome shotgun (WGS) entry which is preliminary data.</text>
</comment>
<dbReference type="EMBL" id="CAJOBH010230660">
    <property type="protein sequence ID" value="CAF5070240.1"/>
    <property type="molecule type" value="Genomic_DNA"/>
</dbReference>
<reference evidence="2" key="1">
    <citation type="submission" date="2021-02" db="EMBL/GenBank/DDBJ databases">
        <authorList>
            <person name="Nowell W R."/>
        </authorList>
    </citation>
    <scope>NUCLEOTIDE SEQUENCE</scope>
</reference>
<dbReference type="Proteomes" id="UP000663834">
    <property type="component" value="Unassembled WGS sequence"/>
</dbReference>
<accession>A0A815Y3W0</accession>
<sequence length="119" mass="13930">MSKWSSYTYNGYQKCFCIRHFTEHRKELDGRMSEVVQEFNQLHEVLKPQGIVHFLLSRIEELHRMLERPPNIEIVEHDSKSSFIRMIKVMEKSNSGTDSTINQTQAQSRSSIESKLSGI</sequence>
<feature type="region of interest" description="Disordered" evidence="1">
    <location>
        <begin position="93"/>
        <end position="119"/>
    </location>
</feature>
<dbReference type="EMBL" id="CAJNOV010015005">
    <property type="protein sequence ID" value="CAF1565633.1"/>
    <property type="molecule type" value="Genomic_DNA"/>
</dbReference>
<proteinExistence type="predicted"/>
<name>A0A815Y3W0_9BILA</name>
<dbReference type="Proteomes" id="UP000681720">
    <property type="component" value="Unassembled WGS sequence"/>
</dbReference>
<evidence type="ECO:0000313" key="3">
    <source>
        <dbReference type="EMBL" id="CAF1596632.1"/>
    </source>
</evidence>
<protein>
    <submittedName>
        <fullName evidence="2">Uncharacterized protein</fullName>
    </submittedName>
</protein>
<dbReference type="EMBL" id="CAJNOW010011358">
    <property type="protein sequence ID" value="CAF1596632.1"/>
    <property type="molecule type" value="Genomic_DNA"/>
</dbReference>
<evidence type="ECO:0000313" key="6">
    <source>
        <dbReference type="Proteomes" id="UP000663855"/>
    </source>
</evidence>
<evidence type="ECO:0000256" key="1">
    <source>
        <dbReference type="SAM" id="MobiDB-lite"/>
    </source>
</evidence>
<evidence type="ECO:0000313" key="5">
    <source>
        <dbReference type="EMBL" id="CAF5184668.1"/>
    </source>
</evidence>
<dbReference type="AlphaFoldDB" id="A0A815Y3W0"/>